<reference evidence="3 4" key="1">
    <citation type="submission" date="2020-01" db="EMBL/GenBank/DDBJ databases">
        <authorList>
            <person name="Kim M."/>
        </authorList>
    </citation>
    <scope>NUCLEOTIDE SEQUENCE [LARGE SCALE GENOMIC DNA]</scope>
    <source>
        <strain evidence="3 4">BT10</strain>
    </source>
</reference>
<dbReference type="InterPro" id="IPR012347">
    <property type="entry name" value="Ferritin-like"/>
</dbReference>
<feature type="domain" description="DUF305" evidence="2">
    <location>
        <begin position="134"/>
        <end position="217"/>
    </location>
</feature>
<dbReference type="RefSeq" id="WP_160691879.1">
    <property type="nucleotide sequence ID" value="NZ_CP047897.1"/>
</dbReference>
<feature type="domain" description="DUF305" evidence="2">
    <location>
        <begin position="40"/>
        <end position="128"/>
    </location>
</feature>
<evidence type="ECO:0000259" key="2">
    <source>
        <dbReference type="Pfam" id="PF03713"/>
    </source>
</evidence>
<dbReference type="Gene3D" id="1.20.1260.10">
    <property type="match status" value="2"/>
</dbReference>
<dbReference type="PANTHER" id="PTHR36933">
    <property type="entry name" value="SLL0788 PROTEIN"/>
    <property type="match status" value="1"/>
</dbReference>
<proteinExistence type="predicted"/>
<evidence type="ECO:0000256" key="1">
    <source>
        <dbReference type="SAM" id="SignalP"/>
    </source>
</evidence>
<name>A0A6P1P0P6_9BACT</name>
<feature type="signal peptide" evidence="1">
    <location>
        <begin position="1"/>
        <end position="25"/>
    </location>
</feature>
<keyword evidence="1" id="KW-0732">Signal</keyword>
<dbReference type="PROSITE" id="PS51257">
    <property type="entry name" value="PROKAR_LIPOPROTEIN"/>
    <property type="match status" value="1"/>
</dbReference>
<sequence>MKNNKFNPKWVAMLCGASLFFTACSRNSGETEVASDMEKTEDHSEHNMEAGKSNEMMDLMHENMSAMQKVKMTGNPDVDFANLMATHHEGAIKMAQEEESSGSDTMLVNMAKKSPPKQKEEQDKLRDFVQNNQSATGDTAATMKMTQPMKSMMAEMNHNMAGTTDHHFASLMSMHHQSGIDMVKVYLPQAKTPEIKDMAQKIMDEQQNEKRKLDAWLKEHRQ</sequence>
<dbReference type="EMBL" id="CP047897">
    <property type="protein sequence ID" value="QHL87968.1"/>
    <property type="molecule type" value="Genomic_DNA"/>
</dbReference>
<dbReference type="Proteomes" id="UP000464214">
    <property type="component" value="Chromosome"/>
</dbReference>
<organism evidence="3 4">
    <name type="scientific">Nibribacter ruber</name>
    <dbReference type="NCBI Taxonomy" id="2698458"/>
    <lineage>
        <taxon>Bacteria</taxon>
        <taxon>Pseudomonadati</taxon>
        <taxon>Bacteroidota</taxon>
        <taxon>Cytophagia</taxon>
        <taxon>Cytophagales</taxon>
        <taxon>Hymenobacteraceae</taxon>
        <taxon>Nibribacter</taxon>
    </lineage>
</organism>
<protein>
    <submittedName>
        <fullName evidence="3">DUF305 domain-containing protein</fullName>
    </submittedName>
</protein>
<keyword evidence="4" id="KW-1185">Reference proteome</keyword>
<feature type="chain" id="PRO_5026709988" evidence="1">
    <location>
        <begin position="26"/>
        <end position="222"/>
    </location>
</feature>
<dbReference type="KEGG" id="nib:GU926_11220"/>
<accession>A0A6P1P0P6</accession>
<dbReference type="AlphaFoldDB" id="A0A6P1P0P6"/>
<dbReference type="InterPro" id="IPR005183">
    <property type="entry name" value="DUF305_CopM-like"/>
</dbReference>
<dbReference type="Pfam" id="PF03713">
    <property type="entry name" value="DUF305"/>
    <property type="match status" value="2"/>
</dbReference>
<evidence type="ECO:0000313" key="3">
    <source>
        <dbReference type="EMBL" id="QHL87968.1"/>
    </source>
</evidence>
<dbReference type="PANTHER" id="PTHR36933:SF1">
    <property type="entry name" value="SLL0788 PROTEIN"/>
    <property type="match status" value="1"/>
</dbReference>
<gene>
    <name evidence="3" type="ORF">GU926_11220</name>
</gene>
<evidence type="ECO:0000313" key="4">
    <source>
        <dbReference type="Proteomes" id="UP000464214"/>
    </source>
</evidence>